<dbReference type="Pfam" id="PF17667">
    <property type="entry name" value="Pkinase_fungal"/>
    <property type="match status" value="1"/>
</dbReference>
<evidence type="ECO:0000313" key="3">
    <source>
        <dbReference type="Proteomes" id="UP000732380"/>
    </source>
</evidence>
<reference evidence="2 3" key="1">
    <citation type="journal article" date="2020" name="bioRxiv">
        <title>Whole genome comparisons of ergot fungi reveals the divergence and evolution of species within the genus Claviceps are the result of varying mechanisms driving genome evolution and host range expansion.</title>
        <authorList>
            <person name="Wyka S.A."/>
            <person name="Mondo S.J."/>
            <person name="Liu M."/>
            <person name="Dettman J."/>
            <person name="Nalam V."/>
            <person name="Broders K.D."/>
        </authorList>
    </citation>
    <scope>NUCLEOTIDE SEQUENCE [LARGE SCALE GENOMIC DNA]</scope>
    <source>
        <strain evidence="2 3">LM576</strain>
    </source>
</reference>
<feature type="domain" description="Fungal-type protein kinase" evidence="1">
    <location>
        <begin position="76"/>
        <end position="159"/>
    </location>
</feature>
<sequence length="188" mass="21309">MSRGEISHQTFRIRQWTQMKDHKASRHEFITLRYEHVTLSRNNYYVRKVLAVNPMLMATTTLRLGMATCDPTPAPYSGATFNIHKDLEKLFRMFCGYLMINDDELGLDTFTKKQDGTLVFTMPVNLHATELTNLELEPGSIVCQRAIVCRATFCFLAKPIGDPDMTELSNSPGHLACGNSKPLTQHIV</sequence>
<keyword evidence="3" id="KW-1185">Reference proteome</keyword>
<comment type="caution">
    <text evidence="2">The sequence shown here is derived from an EMBL/GenBank/DDBJ whole genome shotgun (WGS) entry which is preliminary data.</text>
</comment>
<name>A0A9P7Q4L4_9HYPO</name>
<proteinExistence type="predicted"/>
<dbReference type="Proteomes" id="UP000732380">
    <property type="component" value="Unassembled WGS sequence"/>
</dbReference>
<evidence type="ECO:0000313" key="2">
    <source>
        <dbReference type="EMBL" id="KAG6120745.1"/>
    </source>
</evidence>
<dbReference type="EMBL" id="SRQM01000051">
    <property type="protein sequence ID" value="KAG6120745.1"/>
    <property type="molecule type" value="Genomic_DNA"/>
</dbReference>
<organism evidence="2 3">
    <name type="scientific">Claviceps humidiphila</name>
    <dbReference type="NCBI Taxonomy" id="1294629"/>
    <lineage>
        <taxon>Eukaryota</taxon>
        <taxon>Fungi</taxon>
        <taxon>Dikarya</taxon>
        <taxon>Ascomycota</taxon>
        <taxon>Pezizomycotina</taxon>
        <taxon>Sordariomycetes</taxon>
        <taxon>Hypocreomycetidae</taxon>
        <taxon>Hypocreales</taxon>
        <taxon>Clavicipitaceae</taxon>
        <taxon>Claviceps</taxon>
    </lineage>
</organism>
<accession>A0A9P7Q4L4</accession>
<protein>
    <recommendedName>
        <fullName evidence="1">Fungal-type protein kinase domain-containing protein</fullName>
    </recommendedName>
</protein>
<dbReference type="AlphaFoldDB" id="A0A9P7Q4L4"/>
<evidence type="ECO:0000259" key="1">
    <source>
        <dbReference type="Pfam" id="PF17667"/>
    </source>
</evidence>
<dbReference type="InterPro" id="IPR040976">
    <property type="entry name" value="Pkinase_fungal"/>
</dbReference>
<gene>
    <name evidence="2" type="ORF">E4U13_006062</name>
</gene>